<keyword evidence="2" id="KW-1185">Reference proteome</keyword>
<gene>
    <name evidence="1" type="ORF">JK363_38925</name>
</gene>
<dbReference type="InterPro" id="IPR009959">
    <property type="entry name" value="Cyclase_SnoaL-like"/>
</dbReference>
<evidence type="ECO:0000313" key="1">
    <source>
        <dbReference type="EMBL" id="MBL1102480.1"/>
    </source>
</evidence>
<name>A0ABS1NRB1_9ACTN</name>
<evidence type="ECO:0000313" key="2">
    <source>
        <dbReference type="Proteomes" id="UP000634229"/>
    </source>
</evidence>
<reference evidence="1 2" key="1">
    <citation type="submission" date="2021-01" db="EMBL/GenBank/DDBJ databases">
        <title>WGS of actinomycetes isolated from Thailand.</title>
        <authorList>
            <person name="Thawai C."/>
        </authorList>
    </citation>
    <scope>NUCLEOTIDE SEQUENCE [LARGE SCALE GENOMIC DNA]</scope>
    <source>
        <strain evidence="1 2">CA1R205</strain>
    </source>
</reference>
<dbReference type="Gene3D" id="3.10.450.50">
    <property type="match status" value="1"/>
</dbReference>
<organism evidence="1 2">
    <name type="scientific">Streptomyces coffeae</name>
    <dbReference type="NCBI Taxonomy" id="621382"/>
    <lineage>
        <taxon>Bacteria</taxon>
        <taxon>Bacillati</taxon>
        <taxon>Actinomycetota</taxon>
        <taxon>Actinomycetes</taxon>
        <taxon>Kitasatosporales</taxon>
        <taxon>Streptomycetaceae</taxon>
        <taxon>Streptomyces</taxon>
    </lineage>
</organism>
<dbReference type="Proteomes" id="UP000634229">
    <property type="component" value="Unassembled WGS sequence"/>
</dbReference>
<dbReference type="PANTHER" id="PTHR38436">
    <property type="entry name" value="POLYKETIDE CYCLASE SNOAL-LIKE DOMAIN"/>
    <property type="match status" value="1"/>
</dbReference>
<comment type="caution">
    <text evidence="1">The sequence shown here is derived from an EMBL/GenBank/DDBJ whole genome shotgun (WGS) entry which is preliminary data.</text>
</comment>
<dbReference type="RefSeq" id="WP_201882926.1">
    <property type="nucleotide sequence ID" value="NZ_JAERRF010000046.1"/>
</dbReference>
<protein>
    <submittedName>
        <fullName evidence="1">Ester cyclase</fullName>
    </submittedName>
</protein>
<accession>A0ABS1NRB1</accession>
<dbReference type="PANTHER" id="PTHR38436:SF1">
    <property type="entry name" value="ESTER CYCLASE"/>
    <property type="match status" value="1"/>
</dbReference>
<proteinExistence type="predicted"/>
<dbReference type="Pfam" id="PF07366">
    <property type="entry name" value="SnoaL"/>
    <property type="match status" value="1"/>
</dbReference>
<sequence>MAKTPSETIRALYGAFNSNDPETLRKVIAPDVIAHLPGTSADAEHPPGTPRDREGWLGVWQFTQALFPDMRAEVQEIVETGDTVATRCVARGTHSVEFMGAPPSGKEFEMTMLNMSRVVDGKIVEHWTISDNATMLAQIGIKLGL</sequence>
<dbReference type="EMBL" id="JAERRF010000046">
    <property type="protein sequence ID" value="MBL1102480.1"/>
    <property type="molecule type" value="Genomic_DNA"/>
</dbReference>
<dbReference type="SUPFAM" id="SSF54427">
    <property type="entry name" value="NTF2-like"/>
    <property type="match status" value="1"/>
</dbReference>
<dbReference type="InterPro" id="IPR032710">
    <property type="entry name" value="NTF2-like_dom_sf"/>
</dbReference>